<accession>A0A225CZW8</accession>
<feature type="domain" description="AB hydrolase-1" evidence="1">
    <location>
        <begin position="17"/>
        <end position="247"/>
    </location>
</feature>
<dbReference type="PANTHER" id="PTHR43433">
    <property type="entry name" value="HYDROLASE, ALPHA/BETA FOLD FAMILY PROTEIN"/>
    <property type="match status" value="1"/>
</dbReference>
<evidence type="ECO:0000313" key="3">
    <source>
        <dbReference type="Proteomes" id="UP000214646"/>
    </source>
</evidence>
<dbReference type="InterPro" id="IPR050471">
    <property type="entry name" value="AB_hydrolase"/>
</dbReference>
<dbReference type="PRINTS" id="PR00111">
    <property type="entry name" value="ABHYDROLASE"/>
</dbReference>
<evidence type="ECO:0000313" key="2">
    <source>
        <dbReference type="EMBL" id="OWK34871.1"/>
    </source>
</evidence>
<dbReference type="EMBL" id="NIDE01000019">
    <property type="protein sequence ID" value="OWK34871.1"/>
    <property type="molecule type" value="Genomic_DNA"/>
</dbReference>
<sequence length="269" mass="29073">MESAGCRIAYKVRGDGPPVIFIQGVGVHGDGWSPQVDTLSSRYRCLTFDNRGLGQSQSAVGALSIEQMASDALAILDALEWKTAHVVGHSMGGAIALQLALAARARVRSLSLLCTFANGRDATRLSLGMIWTGLRTRIGTRRMRRRAFLEIIMPPAALAGVDRDALAERMVPYFGRDLADQPPIVMKQLGALSRFDATPRLGELEGLPTLIVSAAHDRISPPVIGRRFYTAIPGARFVEMADAAHGVPIHDADRINALLLDHFQRADGV</sequence>
<protein>
    <submittedName>
        <fullName evidence="2">Beta-ketoadipate enol-lactone hydrolase</fullName>
    </submittedName>
</protein>
<dbReference type="PANTHER" id="PTHR43433:SF5">
    <property type="entry name" value="AB HYDROLASE-1 DOMAIN-CONTAINING PROTEIN"/>
    <property type="match status" value="1"/>
</dbReference>
<dbReference type="Gene3D" id="3.40.50.1820">
    <property type="entry name" value="alpha/beta hydrolase"/>
    <property type="match status" value="1"/>
</dbReference>
<dbReference type="Pfam" id="PF00561">
    <property type="entry name" value="Abhydrolase_1"/>
    <property type="match status" value="1"/>
</dbReference>
<gene>
    <name evidence="2" type="ORF">FRUB_09713</name>
</gene>
<comment type="caution">
    <text evidence="2">The sequence shown here is derived from an EMBL/GenBank/DDBJ whole genome shotgun (WGS) entry which is preliminary data.</text>
</comment>
<dbReference type="GO" id="GO:0016787">
    <property type="term" value="F:hydrolase activity"/>
    <property type="evidence" value="ECO:0007669"/>
    <property type="project" value="UniProtKB-KW"/>
</dbReference>
<organism evidence="2 3">
    <name type="scientific">Fimbriiglobus ruber</name>
    <dbReference type="NCBI Taxonomy" id="1908690"/>
    <lineage>
        <taxon>Bacteria</taxon>
        <taxon>Pseudomonadati</taxon>
        <taxon>Planctomycetota</taxon>
        <taxon>Planctomycetia</taxon>
        <taxon>Gemmatales</taxon>
        <taxon>Gemmataceae</taxon>
        <taxon>Fimbriiglobus</taxon>
    </lineage>
</organism>
<dbReference type="InterPro" id="IPR029058">
    <property type="entry name" value="AB_hydrolase_fold"/>
</dbReference>
<reference evidence="3" key="1">
    <citation type="submission" date="2017-06" db="EMBL/GenBank/DDBJ databases">
        <title>Genome analysis of Fimbriiglobus ruber SP5, the first member of the order Planctomycetales with confirmed chitinolytic capability.</title>
        <authorList>
            <person name="Ravin N.V."/>
            <person name="Rakitin A.L."/>
            <person name="Ivanova A.A."/>
            <person name="Beletsky A.V."/>
            <person name="Kulichevskaya I.S."/>
            <person name="Mardanov A.V."/>
            <person name="Dedysh S.N."/>
        </authorList>
    </citation>
    <scope>NUCLEOTIDE SEQUENCE [LARGE SCALE GENOMIC DNA]</scope>
    <source>
        <strain evidence="3">SP5</strain>
    </source>
</reference>
<proteinExistence type="predicted"/>
<dbReference type="AlphaFoldDB" id="A0A225CZW8"/>
<dbReference type="Proteomes" id="UP000214646">
    <property type="component" value="Unassembled WGS sequence"/>
</dbReference>
<evidence type="ECO:0000259" key="1">
    <source>
        <dbReference type="Pfam" id="PF00561"/>
    </source>
</evidence>
<dbReference type="InterPro" id="IPR000073">
    <property type="entry name" value="AB_hydrolase_1"/>
</dbReference>
<name>A0A225CZW8_9BACT</name>
<dbReference type="SUPFAM" id="SSF53474">
    <property type="entry name" value="alpha/beta-Hydrolases"/>
    <property type="match status" value="1"/>
</dbReference>
<keyword evidence="3" id="KW-1185">Reference proteome</keyword>
<keyword evidence="2" id="KW-0378">Hydrolase</keyword>